<keyword evidence="2 7" id="KW-0812">Transmembrane</keyword>
<dbReference type="OrthoDB" id="3949537at2"/>
<protein>
    <submittedName>
        <fullName evidence="9">Cytochrome c biogenesis protein ResB</fullName>
    </submittedName>
</protein>
<organism evidence="9 10">
    <name type="scientific">Actinomadura montaniterrae</name>
    <dbReference type="NCBI Taxonomy" id="1803903"/>
    <lineage>
        <taxon>Bacteria</taxon>
        <taxon>Bacillati</taxon>
        <taxon>Actinomycetota</taxon>
        <taxon>Actinomycetes</taxon>
        <taxon>Streptosporangiales</taxon>
        <taxon>Thermomonosporaceae</taxon>
        <taxon>Actinomadura</taxon>
    </lineage>
</organism>
<dbReference type="EMBL" id="WBMR01000098">
    <property type="protein sequence ID" value="KAB2373793.1"/>
    <property type="molecule type" value="Genomic_DNA"/>
</dbReference>
<dbReference type="PANTHER" id="PTHR31566:SF0">
    <property type="entry name" value="CYTOCHROME C BIOGENESIS PROTEIN CCS1, CHLOROPLASTIC"/>
    <property type="match status" value="1"/>
</dbReference>
<reference evidence="9 10" key="1">
    <citation type="submission" date="2019-09" db="EMBL/GenBank/DDBJ databases">
        <title>Actinomadura physcomitrii sp. nov., a novel actinomycete isolated from moss [Physcomitrium sphaericum (Ludw) Fuernr].</title>
        <authorList>
            <person name="Liu C."/>
            <person name="Zhuang X."/>
        </authorList>
    </citation>
    <scope>NUCLEOTIDE SEQUENCE [LARGE SCALE GENOMIC DNA]</scope>
    <source>
        <strain evidence="9 10">CYP1-1B</strain>
    </source>
</reference>
<evidence type="ECO:0000313" key="9">
    <source>
        <dbReference type="EMBL" id="KAB2373793.1"/>
    </source>
</evidence>
<feature type="transmembrane region" description="Helical" evidence="7">
    <location>
        <begin position="193"/>
        <end position="214"/>
    </location>
</feature>
<dbReference type="PANTHER" id="PTHR31566">
    <property type="entry name" value="CYTOCHROME C BIOGENESIS PROTEIN CCS1, CHLOROPLASTIC"/>
    <property type="match status" value="1"/>
</dbReference>
<keyword evidence="5 7" id="KW-0472">Membrane</keyword>
<evidence type="ECO:0000256" key="2">
    <source>
        <dbReference type="ARBA" id="ARBA00022692"/>
    </source>
</evidence>
<keyword evidence="3" id="KW-0201">Cytochrome c-type biogenesis</keyword>
<dbReference type="Pfam" id="PF05140">
    <property type="entry name" value="ResB"/>
    <property type="match status" value="1"/>
</dbReference>
<gene>
    <name evidence="9" type="ORF">F9B16_28235</name>
</gene>
<evidence type="ECO:0000256" key="3">
    <source>
        <dbReference type="ARBA" id="ARBA00022748"/>
    </source>
</evidence>
<keyword evidence="10" id="KW-1185">Reference proteome</keyword>
<feature type="compositionally biased region" description="Basic and acidic residues" evidence="6">
    <location>
        <begin position="546"/>
        <end position="582"/>
    </location>
</feature>
<dbReference type="GO" id="GO:0016020">
    <property type="term" value="C:membrane"/>
    <property type="evidence" value="ECO:0007669"/>
    <property type="project" value="UniProtKB-SubCell"/>
</dbReference>
<feature type="transmembrane region" description="Helical" evidence="7">
    <location>
        <begin position="48"/>
        <end position="65"/>
    </location>
</feature>
<feature type="transmembrane region" description="Helical" evidence="7">
    <location>
        <begin position="102"/>
        <end position="123"/>
    </location>
</feature>
<evidence type="ECO:0000256" key="4">
    <source>
        <dbReference type="ARBA" id="ARBA00022989"/>
    </source>
</evidence>
<dbReference type="InterPro" id="IPR023494">
    <property type="entry name" value="Cyt_c_bgen_Ccs1/CcsB/ResB"/>
</dbReference>
<dbReference type="GO" id="GO:0017004">
    <property type="term" value="P:cytochrome complex assembly"/>
    <property type="evidence" value="ECO:0007669"/>
    <property type="project" value="UniProtKB-KW"/>
</dbReference>
<sequence>MSDIKDIETGTQAPAARQAPEEVPRPRGLGPLGWLRWGWRQLTTMRTALILLFLVALGAVPGSALPQRGQAPEKVAAYLSDHKTLGPFFDKLSLFDVFAAPWFAAIYILLFVSLAGCVIPRAVKHYQSMRARPPAAPRNLGRLPQSVSYETDDAPEDVLAEARKVLRGRRFRVDVSGGAASAEKGYLGETGNLVFHLALLGLLFALGAGNMFGYRGSVLITEGKTFANSLGQYDEFTPGRLFKDGDLAPFTISLDDFKAKYELEGDKRGQATAFDAWIHYRDKPSGKDTKYDLRINHPLKVGGTKVYLLGHGYAPKFTVKDAKGNVAFQDTVPFLAMEPRNLTSEGVIKVPDAEPDQLAFYAILWPTAVASPDGKQIVSAFPGALRPVITLSSFKGDLGLDSGTPQSVYKLEGIGKTLQPIKGGEKLLEPGETFKLPGNAGSITFDGMAEYATLSVNHDPGRIPALIAAVLAVLGVATSFLVRRRRVWVRASAGTGGRTVVEVGGLTLGNPTSEFDDIVTALRGPDAPAAEPGKAGSDEPAPGEPEPEKAESGESEAEKSEPEKAEPEKAESEESEAEKPEPETSEAQKTGREEAGSVEDGTGPEQNGSEADPGADRGSGSATEPKE</sequence>
<name>A0A6L3VSB0_9ACTN</name>
<accession>A0A6L3VSB0</accession>
<feature type="domain" description="ResB-like" evidence="8">
    <location>
        <begin position="45"/>
        <end position="510"/>
    </location>
</feature>
<comment type="subcellular location">
    <subcellularLocation>
        <location evidence="1">Membrane</location>
        <topology evidence="1">Multi-pass membrane protein</topology>
    </subcellularLocation>
</comment>
<evidence type="ECO:0000256" key="1">
    <source>
        <dbReference type="ARBA" id="ARBA00004141"/>
    </source>
</evidence>
<dbReference type="RefSeq" id="WP_151543242.1">
    <property type="nucleotide sequence ID" value="NZ_WBMR01000098.1"/>
</dbReference>
<evidence type="ECO:0000256" key="6">
    <source>
        <dbReference type="SAM" id="MobiDB-lite"/>
    </source>
</evidence>
<comment type="caution">
    <text evidence="9">The sequence shown here is derived from an EMBL/GenBank/DDBJ whole genome shotgun (WGS) entry which is preliminary data.</text>
</comment>
<feature type="region of interest" description="Disordered" evidence="6">
    <location>
        <begin position="524"/>
        <end position="627"/>
    </location>
</feature>
<dbReference type="InterPro" id="IPR007816">
    <property type="entry name" value="ResB-like_domain"/>
</dbReference>
<proteinExistence type="predicted"/>
<feature type="transmembrane region" description="Helical" evidence="7">
    <location>
        <begin position="463"/>
        <end position="482"/>
    </location>
</feature>
<keyword evidence="4 7" id="KW-1133">Transmembrane helix</keyword>
<evidence type="ECO:0000259" key="8">
    <source>
        <dbReference type="Pfam" id="PF05140"/>
    </source>
</evidence>
<feature type="region of interest" description="Disordered" evidence="6">
    <location>
        <begin position="1"/>
        <end position="24"/>
    </location>
</feature>
<evidence type="ECO:0000313" key="10">
    <source>
        <dbReference type="Proteomes" id="UP000483004"/>
    </source>
</evidence>
<dbReference type="Proteomes" id="UP000483004">
    <property type="component" value="Unassembled WGS sequence"/>
</dbReference>
<dbReference type="AlphaFoldDB" id="A0A6L3VSB0"/>
<evidence type="ECO:0000256" key="5">
    <source>
        <dbReference type="ARBA" id="ARBA00023136"/>
    </source>
</evidence>
<evidence type="ECO:0000256" key="7">
    <source>
        <dbReference type="SAM" id="Phobius"/>
    </source>
</evidence>